<reference evidence="2 3" key="1">
    <citation type="submission" date="2024-09" db="EMBL/GenBank/DDBJ databases">
        <title>Rethinking Asexuality: The Enigmatic Case of Functional Sexual Genes in Lepraria (Stereocaulaceae).</title>
        <authorList>
            <person name="Doellman M."/>
            <person name="Sun Y."/>
            <person name="Barcenas-Pena A."/>
            <person name="Lumbsch H.T."/>
            <person name="Grewe F."/>
        </authorList>
    </citation>
    <scope>NUCLEOTIDE SEQUENCE [LARGE SCALE GENOMIC DNA]</scope>
    <source>
        <strain evidence="2 3">Grewe 0041</strain>
    </source>
</reference>
<comment type="caution">
    <text evidence="2">The sequence shown here is derived from an EMBL/GenBank/DDBJ whole genome shotgun (WGS) entry which is preliminary data.</text>
</comment>
<feature type="region of interest" description="Disordered" evidence="1">
    <location>
        <begin position="57"/>
        <end position="81"/>
    </location>
</feature>
<dbReference type="Proteomes" id="UP001590951">
    <property type="component" value="Unassembled WGS sequence"/>
</dbReference>
<evidence type="ECO:0000313" key="3">
    <source>
        <dbReference type="Proteomes" id="UP001590951"/>
    </source>
</evidence>
<protein>
    <submittedName>
        <fullName evidence="2">Uncharacterized protein</fullName>
    </submittedName>
</protein>
<evidence type="ECO:0000256" key="1">
    <source>
        <dbReference type="SAM" id="MobiDB-lite"/>
    </source>
</evidence>
<dbReference type="EMBL" id="JBHFEH010000015">
    <property type="protein sequence ID" value="KAL2054555.1"/>
    <property type="molecule type" value="Genomic_DNA"/>
</dbReference>
<organism evidence="2 3">
    <name type="scientific">Lepraria finkii</name>
    <dbReference type="NCBI Taxonomy" id="1340010"/>
    <lineage>
        <taxon>Eukaryota</taxon>
        <taxon>Fungi</taxon>
        <taxon>Dikarya</taxon>
        <taxon>Ascomycota</taxon>
        <taxon>Pezizomycotina</taxon>
        <taxon>Lecanoromycetes</taxon>
        <taxon>OSLEUM clade</taxon>
        <taxon>Lecanoromycetidae</taxon>
        <taxon>Lecanorales</taxon>
        <taxon>Lecanorineae</taxon>
        <taxon>Stereocaulaceae</taxon>
        <taxon>Lepraria</taxon>
    </lineage>
</organism>
<sequence>MQDRRTSELHTLLVLQELSDGQIHAHELGSPDKPLLPNSYDEKIPETRIQEMDADGLGVHPAERDSRQPDVEEKIAGNDYA</sequence>
<evidence type="ECO:0000313" key="2">
    <source>
        <dbReference type="EMBL" id="KAL2054555.1"/>
    </source>
</evidence>
<feature type="compositionally biased region" description="Basic and acidic residues" evidence="1">
    <location>
        <begin position="61"/>
        <end position="81"/>
    </location>
</feature>
<gene>
    <name evidence="2" type="ORF">ABVK25_005303</name>
</gene>
<accession>A0ABR4BAA3</accession>
<name>A0ABR4BAA3_9LECA</name>
<proteinExistence type="predicted"/>
<keyword evidence="3" id="KW-1185">Reference proteome</keyword>